<dbReference type="OrthoDB" id="9769319at2"/>
<dbReference type="Gene3D" id="3.40.190.10">
    <property type="entry name" value="Periplasmic binding protein-like II"/>
    <property type="match status" value="2"/>
</dbReference>
<keyword evidence="8" id="KW-1185">Reference proteome</keyword>
<feature type="signal peptide" evidence="6">
    <location>
        <begin position="1"/>
        <end position="24"/>
    </location>
</feature>
<dbReference type="SUPFAM" id="SSF53850">
    <property type="entry name" value="Periplasmic binding protein-like II"/>
    <property type="match status" value="1"/>
</dbReference>
<protein>
    <recommendedName>
        <fullName evidence="5">Putrescine-binding periplasmic protein</fullName>
    </recommendedName>
</protein>
<dbReference type="RefSeq" id="WP_036189046.1">
    <property type="nucleotide sequence ID" value="NZ_JMQN01000040.1"/>
</dbReference>
<evidence type="ECO:0000256" key="3">
    <source>
        <dbReference type="ARBA" id="ARBA00022729"/>
    </source>
</evidence>
<keyword evidence="3 6" id="KW-0732">Signal</keyword>
<dbReference type="EMBL" id="JMQN01000040">
    <property type="protein sequence ID" value="KEA63155.1"/>
    <property type="molecule type" value="Genomic_DNA"/>
</dbReference>
<dbReference type="InterPro" id="IPR001188">
    <property type="entry name" value="Sperm_putr-bd"/>
</dbReference>
<dbReference type="PANTHER" id="PTHR30222:SF12">
    <property type="entry name" value="NORSPERMIDINE SENSOR"/>
    <property type="match status" value="1"/>
</dbReference>
<reference evidence="7 8" key="1">
    <citation type="submission" date="2014-04" db="EMBL/GenBank/DDBJ databases">
        <title>Marinobacterium kochiensis sp. nov., isolated from sediment sample collected from Kochi backwaters in Kerala, India.</title>
        <authorList>
            <person name="Singh A."/>
            <person name="Pinnaka A.K."/>
        </authorList>
    </citation>
    <scope>NUCLEOTIDE SEQUENCE [LARGE SCALE GENOMIC DNA]</scope>
    <source>
        <strain evidence="7 8">AK27</strain>
    </source>
</reference>
<dbReference type="GO" id="GO:0015846">
    <property type="term" value="P:polyamine transport"/>
    <property type="evidence" value="ECO:0007669"/>
    <property type="project" value="InterPro"/>
</dbReference>
<feature type="chain" id="PRO_5005411363" description="Putrescine-binding periplasmic protein" evidence="6">
    <location>
        <begin position="25"/>
        <end position="365"/>
    </location>
</feature>
<dbReference type="STRING" id="1232683.ADIMK_2679"/>
<name>A0A081FXA0_9GAMM</name>
<evidence type="ECO:0000256" key="4">
    <source>
        <dbReference type="ARBA" id="ARBA00022764"/>
    </source>
</evidence>
<evidence type="ECO:0000313" key="8">
    <source>
        <dbReference type="Proteomes" id="UP000028252"/>
    </source>
</evidence>
<evidence type="ECO:0000256" key="1">
    <source>
        <dbReference type="ARBA" id="ARBA00004418"/>
    </source>
</evidence>
<dbReference type="eggNOG" id="COG0687">
    <property type="taxonomic scope" value="Bacteria"/>
</dbReference>
<organism evidence="7 8">
    <name type="scientific">Marinobacterium lacunae</name>
    <dbReference type="NCBI Taxonomy" id="1232683"/>
    <lineage>
        <taxon>Bacteria</taxon>
        <taxon>Pseudomonadati</taxon>
        <taxon>Pseudomonadota</taxon>
        <taxon>Gammaproteobacteria</taxon>
        <taxon>Oceanospirillales</taxon>
        <taxon>Oceanospirillaceae</taxon>
        <taxon>Marinobacterium</taxon>
    </lineage>
</organism>
<dbReference type="GO" id="GO:0042597">
    <property type="term" value="C:periplasmic space"/>
    <property type="evidence" value="ECO:0007669"/>
    <property type="project" value="UniProtKB-SubCell"/>
</dbReference>
<comment type="function">
    <text evidence="5">Required for the activity of the bacterial periplasmic transport system of putrescine.</text>
</comment>
<comment type="subcellular location">
    <subcellularLocation>
        <location evidence="1 5">Periplasm</location>
    </subcellularLocation>
</comment>
<evidence type="ECO:0000256" key="5">
    <source>
        <dbReference type="PIRNR" id="PIRNR019574"/>
    </source>
</evidence>
<dbReference type="CDD" id="cd13659">
    <property type="entry name" value="PBP2_PotF"/>
    <property type="match status" value="1"/>
</dbReference>
<dbReference type="PRINTS" id="PR00909">
    <property type="entry name" value="SPERMDNBNDNG"/>
</dbReference>
<sequence length="365" mass="40115">MNSTFRKTLLALTLGAAVTSTAQAEERVLHVYNWSDYIAEDTLANFEAKTGIHVVYDVFDSNEVLEAKLLSGRSGYDVVVPSNSFLAKQIRAGIFKELDRSKLPNWDNLDPSLLKSLDHADPGNKHAFPYLWGTTGIGYNVDKVKAALGVDEITSWDVVFNPENLAKLKDCGVSLLDAPSEIFPATLNYLGEDPNPTTTDAIAKAEEALLKIRPYVRYFHSSKYITDLANGDICLAVGWSGDIFQAQSRAIEVNNGVNVGYSIPKEGAGTFFDMVAVPADAKNVDEAYAFLNYLLEPEVIAKVSDYVAYPNGNAAATPYVSEEIRTNPGIYPSKETSEKLYTFADLSPKIIRAMTRSWTRIKSGQ</sequence>
<accession>A0A081FXA0</accession>
<comment type="caution">
    <text evidence="7">The sequence shown here is derived from an EMBL/GenBank/DDBJ whole genome shotgun (WGS) entry which is preliminary data.</text>
</comment>
<evidence type="ECO:0000313" key="7">
    <source>
        <dbReference type="EMBL" id="KEA63155.1"/>
    </source>
</evidence>
<comment type="similarity">
    <text evidence="5">Belongs to the bacterial solute-binding protein PotD/PotF family.</text>
</comment>
<keyword evidence="2 5" id="KW-0813">Transport</keyword>
<dbReference type="InterPro" id="IPR006059">
    <property type="entry name" value="SBP"/>
</dbReference>
<dbReference type="GO" id="GO:0019808">
    <property type="term" value="F:polyamine binding"/>
    <property type="evidence" value="ECO:0007669"/>
    <property type="project" value="InterPro"/>
</dbReference>
<proteinExistence type="inferred from homology"/>
<dbReference type="PIRSF" id="PIRSF019574">
    <property type="entry name" value="Periplasmic_polyamine_BP"/>
    <property type="match status" value="1"/>
</dbReference>
<evidence type="ECO:0000256" key="6">
    <source>
        <dbReference type="SAM" id="SignalP"/>
    </source>
</evidence>
<dbReference type="Proteomes" id="UP000028252">
    <property type="component" value="Unassembled WGS sequence"/>
</dbReference>
<evidence type="ECO:0000256" key="2">
    <source>
        <dbReference type="ARBA" id="ARBA00022448"/>
    </source>
</evidence>
<keyword evidence="4 5" id="KW-0574">Periplasm</keyword>
<dbReference type="Pfam" id="PF13416">
    <property type="entry name" value="SBP_bac_8"/>
    <property type="match status" value="1"/>
</dbReference>
<dbReference type="AlphaFoldDB" id="A0A081FXA0"/>
<gene>
    <name evidence="7" type="ORF">ADIMK_2679</name>
</gene>
<dbReference type="PANTHER" id="PTHR30222">
    <property type="entry name" value="SPERMIDINE/PUTRESCINE-BINDING PERIPLASMIC PROTEIN"/>
    <property type="match status" value="1"/>
</dbReference>
<dbReference type="PATRIC" id="fig|1232683.4.peg.2632"/>